<keyword evidence="2" id="KW-1185">Reference proteome</keyword>
<protein>
    <recommendedName>
        <fullName evidence="3">F420-dependent glucose-6-phosphate dehydrogenase</fullName>
    </recommendedName>
</protein>
<sequence>MTAVRAYLDAGFDEVYIGQIGPGQDAFFTACRDKLLPALSA</sequence>
<dbReference type="EMBL" id="CP024985">
    <property type="protein sequence ID" value="ATZ23214.1"/>
    <property type="molecule type" value="Genomic_DNA"/>
</dbReference>
<organism evidence="1 2">
    <name type="scientific">Streptomyces lavendulae subsp. lavendulae</name>
    <dbReference type="NCBI Taxonomy" id="58340"/>
    <lineage>
        <taxon>Bacteria</taxon>
        <taxon>Bacillati</taxon>
        <taxon>Actinomycetota</taxon>
        <taxon>Actinomycetes</taxon>
        <taxon>Kitasatosporales</taxon>
        <taxon>Streptomycetaceae</taxon>
        <taxon>Streptomyces</taxon>
    </lineage>
</organism>
<dbReference type="AlphaFoldDB" id="A0A2K8P901"/>
<dbReference type="KEGG" id="slx:SLAV_06545"/>
<reference evidence="1 2" key="1">
    <citation type="submission" date="2017-11" db="EMBL/GenBank/DDBJ databases">
        <title>Complete genome sequence of Streptomyces lavendulae subsp. lavendulae CCM 3239 (formerly 'Streptomyces aureofaciens CCM 3239'), the producer of the angucycline-type antibiotic auricin.</title>
        <authorList>
            <person name="Busche T."/>
            <person name="Novakova R."/>
            <person name="Al'Dilaimi A."/>
            <person name="Homerova D."/>
            <person name="Feckova L."/>
            <person name="Rezuchova B."/>
            <person name="Mingyar E."/>
            <person name="Csolleiova D."/>
            <person name="Bekeova C."/>
            <person name="Winkler A."/>
            <person name="Sevcikova B."/>
            <person name="Kalinowski J."/>
            <person name="Kormanec J."/>
            <person name="Ruckert C."/>
        </authorList>
    </citation>
    <scope>NUCLEOTIDE SEQUENCE [LARGE SCALE GENOMIC DNA]</scope>
    <source>
        <strain evidence="1 2">CCM 3239</strain>
    </source>
</reference>
<gene>
    <name evidence="1" type="ORF">SLAV_06545</name>
</gene>
<proteinExistence type="predicted"/>
<dbReference type="Proteomes" id="UP000231791">
    <property type="component" value="Chromosome"/>
</dbReference>
<accession>A0A2K8P901</accession>
<evidence type="ECO:0000313" key="1">
    <source>
        <dbReference type="EMBL" id="ATZ23214.1"/>
    </source>
</evidence>
<name>A0A2K8P901_STRLA</name>
<evidence type="ECO:0008006" key="3">
    <source>
        <dbReference type="Google" id="ProtNLM"/>
    </source>
</evidence>
<evidence type="ECO:0000313" key="2">
    <source>
        <dbReference type="Proteomes" id="UP000231791"/>
    </source>
</evidence>